<reference evidence="1" key="1">
    <citation type="submission" date="2012-09" db="EMBL/GenBank/DDBJ databases">
        <title>Genome Sequence of alkane-degrading Bacterium Alcanivorax balearicus MACL04.</title>
        <authorList>
            <person name="Lai Q."/>
            <person name="Shao Z."/>
        </authorList>
    </citation>
    <scope>NUCLEOTIDE SEQUENCE</scope>
    <source>
        <strain evidence="1">MACL04</strain>
    </source>
</reference>
<evidence type="ECO:0000313" key="1">
    <source>
        <dbReference type="EMBL" id="MCU5783433.1"/>
    </source>
</evidence>
<dbReference type="Proteomes" id="UP001064106">
    <property type="component" value="Unassembled WGS sequence"/>
</dbReference>
<dbReference type="EMBL" id="ARXS01000016">
    <property type="protein sequence ID" value="MCU5783433.1"/>
    <property type="molecule type" value="Genomic_DNA"/>
</dbReference>
<gene>
    <name evidence="1" type="ORF">MA04_02733</name>
</gene>
<keyword evidence="2" id="KW-1185">Reference proteome</keyword>
<name>A0ABT2R0Y3_9GAMM</name>
<evidence type="ECO:0000313" key="2">
    <source>
        <dbReference type="Proteomes" id="UP001064106"/>
    </source>
</evidence>
<accession>A0ABT2R0Y3</accession>
<dbReference type="RefSeq" id="WP_262461039.1">
    <property type="nucleotide sequence ID" value="NZ_ARXS01000016.1"/>
</dbReference>
<organism evidence="1 2">
    <name type="scientific">Alloalcanivorax balearicus MACL04</name>
    <dbReference type="NCBI Taxonomy" id="1177182"/>
    <lineage>
        <taxon>Bacteria</taxon>
        <taxon>Pseudomonadati</taxon>
        <taxon>Pseudomonadota</taxon>
        <taxon>Gammaproteobacteria</taxon>
        <taxon>Oceanospirillales</taxon>
        <taxon>Alcanivoracaceae</taxon>
        <taxon>Alloalcanivorax</taxon>
    </lineage>
</organism>
<comment type="caution">
    <text evidence="1">The sequence shown here is derived from an EMBL/GenBank/DDBJ whole genome shotgun (WGS) entry which is preliminary data.</text>
</comment>
<sequence>MMKYTFVDNSDIEGLEKVFGVSVVYLELDEKNRVLREVGVDASGEIVHVFPAKKGEYGRYGIFDSQTVSASSEVDPLFFRELWDKALR</sequence>
<protein>
    <submittedName>
        <fullName evidence="1">Uncharacterized protein</fullName>
    </submittedName>
</protein>
<proteinExistence type="predicted"/>